<organism evidence="6 7">
    <name type="scientific">Lepraria finkii</name>
    <dbReference type="NCBI Taxonomy" id="1340010"/>
    <lineage>
        <taxon>Eukaryota</taxon>
        <taxon>Fungi</taxon>
        <taxon>Dikarya</taxon>
        <taxon>Ascomycota</taxon>
        <taxon>Pezizomycotina</taxon>
        <taxon>Lecanoromycetes</taxon>
        <taxon>OSLEUM clade</taxon>
        <taxon>Lecanoromycetidae</taxon>
        <taxon>Lecanorales</taxon>
        <taxon>Lecanorineae</taxon>
        <taxon>Stereocaulaceae</taxon>
        <taxon>Lepraria</taxon>
    </lineage>
</organism>
<evidence type="ECO:0000256" key="4">
    <source>
        <dbReference type="ARBA" id="ARBA00039045"/>
    </source>
</evidence>
<dbReference type="PANTHER" id="PTHR46044">
    <property type="entry name" value="NITRILASE"/>
    <property type="match status" value="1"/>
</dbReference>
<dbReference type="EC" id="3.5.5.1" evidence="4"/>
<dbReference type="Proteomes" id="UP001590951">
    <property type="component" value="Unassembled WGS sequence"/>
</dbReference>
<comment type="similarity">
    <text evidence="1">Belongs to the carbon-nitrogen hydrolase superfamily. Nitrilase family.</text>
</comment>
<dbReference type="PANTHER" id="PTHR46044:SF14">
    <property type="entry name" value="ARYLACETONITRILASE"/>
    <property type="match status" value="1"/>
</dbReference>
<dbReference type="InterPro" id="IPR036526">
    <property type="entry name" value="C-N_Hydrolase_sf"/>
</dbReference>
<feature type="domain" description="CN hydrolase" evidence="5">
    <location>
        <begin position="10"/>
        <end position="165"/>
    </location>
</feature>
<accession>A0ABR4BLI5</accession>
<gene>
    <name evidence="6" type="ORF">ABVK25_002018</name>
</gene>
<dbReference type="InterPro" id="IPR003010">
    <property type="entry name" value="C-N_Hydrolase"/>
</dbReference>
<evidence type="ECO:0000256" key="1">
    <source>
        <dbReference type="ARBA" id="ARBA00008129"/>
    </source>
</evidence>
<comment type="caution">
    <text evidence="6">The sequence shown here is derived from an EMBL/GenBank/DDBJ whole genome shotgun (WGS) entry which is preliminary data.</text>
</comment>
<keyword evidence="2" id="KW-0378">Hydrolase</keyword>
<reference evidence="6 7" key="1">
    <citation type="submission" date="2024-09" db="EMBL/GenBank/DDBJ databases">
        <title>Rethinking Asexuality: The Enigmatic Case of Functional Sexual Genes in Lepraria (Stereocaulaceae).</title>
        <authorList>
            <person name="Doellman M."/>
            <person name="Sun Y."/>
            <person name="Barcenas-Pena A."/>
            <person name="Lumbsch H.T."/>
            <person name="Grewe F."/>
        </authorList>
    </citation>
    <scope>NUCLEOTIDE SEQUENCE [LARGE SCALE GENOMIC DNA]</scope>
    <source>
        <strain evidence="6 7">Grewe 0041</strain>
    </source>
</reference>
<dbReference type="SUPFAM" id="SSF56317">
    <property type="entry name" value="Carbon-nitrogen hydrolase"/>
    <property type="match status" value="1"/>
</dbReference>
<dbReference type="Pfam" id="PF00795">
    <property type="entry name" value="CN_hydrolase"/>
    <property type="match status" value="1"/>
</dbReference>
<evidence type="ECO:0000313" key="7">
    <source>
        <dbReference type="Proteomes" id="UP001590951"/>
    </source>
</evidence>
<evidence type="ECO:0000259" key="5">
    <source>
        <dbReference type="PROSITE" id="PS50263"/>
    </source>
</evidence>
<name>A0ABR4BLI5_9LECA</name>
<proteinExistence type="inferred from homology"/>
<comment type="catalytic activity">
    <reaction evidence="3">
        <text>a nitrile + 2 H2O = a carboxylate + NH4(+)</text>
        <dbReference type="Rhea" id="RHEA:21724"/>
        <dbReference type="ChEBI" id="CHEBI:15377"/>
        <dbReference type="ChEBI" id="CHEBI:18379"/>
        <dbReference type="ChEBI" id="CHEBI:28938"/>
        <dbReference type="ChEBI" id="CHEBI:29067"/>
        <dbReference type="EC" id="3.5.5.1"/>
    </reaction>
</comment>
<evidence type="ECO:0000256" key="2">
    <source>
        <dbReference type="ARBA" id="ARBA00022801"/>
    </source>
</evidence>
<keyword evidence="7" id="KW-1185">Reference proteome</keyword>
<dbReference type="EMBL" id="JBHFEH010000004">
    <property type="protein sequence ID" value="KAL2057634.1"/>
    <property type="molecule type" value="Genomic_DNA"/>
</dbReference>
<dbReference type="PROSITE" id="PS50263">
    <property type="entry name" value="CN_HYDROLASE"/>
    <property type="match status" value="1"/>
</dbReference>
<protein>
    <recommendedName>
        <fullName evidence="4">nitrilase</fullName>
        <ecNumber evidence="4">3.5.5.1</ecNumber>
    </recommendedName>
</protein>
<dbReference type="Gene3D" id="3.60.110.10">
    <property type="entry name" value="Carbon-nitrogen hydrolase"/>
    <property type="match status" value="1"/>
</dbReference>
<evidence type="ECO:0000313" key="6">
    <source>
        <dbReference type="EMBL" id="KAL2057634.1"/>
    </source>
</evidence>
<sequence length="165" mass="18466">MDNAAISRPVKVAAVQAEPGWLNLQKSIDKVISLIENAGKKSVNVLRFPEVFVQGYPWSIWHHSPLSNVGFIHEYVNNSLVKESPEMDRIKKAVKAAGFFVVLGYSERDRGSIYIAQSFINPDGEIIHHRKIKPTRVERSLWGDSQADPVKCVVDTKWGEVGGLN</sequence>
<dbReference type="InterPro" id="IPR044149">
    <property type="entry name" value="Nitrilases_CHs"/>
</dbReference>
<evidence type="ECO:0000256" key="3">
    <source>
        <dbReference type="ARBA" id="ARBA00036406"/>
    </source>
</evidence>